<dbReference type="InterPro" id="IPR013103">
    <property type="entry name" value="RVT_2"/>
</dbReference>
<evidence type="ECO:0000259" key="1">
    <source>
        <dbReference type="Pfam" id="PF07727"/>
    </source>
</evidence>
<sequence length="274" mass="31033">MSEVNKLKSLLSKEFDMKDLGATKKILGMEIHRDRTSGRLWLSQHSYVEKVLERFNMDNTKPVSTLLANPFRLSINQYPKTDDEVKDMSKFPLASTVGCLMYAMVCIRPDLAQTISMLSKFLSNPRRLHWDAVKWIFRYLRGDLDDRRSTIGYVFTLSGGLICWKSMIQSLVALSTTESKYMVVAKATKESLWLTGLVKELVIIALQVKKHFAGTSLFRTTRPSFSIKHKGIPPIQSVVREVKNGCRNDSRDVIFEREENSEGDVGTISSGSVG</sequence>
<dbReference type="PANTHER" id="PTHR11439">
    <property type="entry name" value="GAG-POL-RELATED RETROTRANSPOSON"/>
    <property type="match status" value="1"/>
</dbReference>
<dbReference type="Pfam" id="PF07727">
    <property type="entry name" value="RVT_2"/>
    <property type="match status" value="1"/>
</dbReference>
<evidence type="ECO:0000313" key="2">
    <source>
        <dbReference type="EMBL" id="RVW13663.1"/>
    </source>
</evidence>
<dbReference type="CDD" id="cd09272">
    <property type="entry name" value="RNase_HI_RT_Ty1"/>
    <property type="match status" value="1"/>
</dbReference>
<feature type="domain" description="Reverse transcriptase Ty1/copia-type" evidence="1">
    <location>
        <begin position="1"/>
        <end position="65"/>
    </location>
</feature>
<gene>
    <name evidence="2" type="primary">POLX_3428</name>
    <name evidence="2" type="ORF">CK203_094024</name>
</gene>
<dbReference type="Proteomes" id="UP000288805">
    <property type="component" value="Unassembled WGS sequence"/>
</dbReference>
<dbReference type="EMBL" id="QGNW01002647">
    <property type="protein sequence ID" value="RVW13663.1"/>
    <property type="molecule type" value="Genomic_DNA"/>
</dbReference>
<comment type="caution">
    <text evidence="2">The sequence shown here is derived from an EMBL/GenBank/DDBJ whole genome shotgun (WGS) entry which is preliminary data.</text>
</comment>
<proteinExistence type="predicted"/>
<protein>
    <submittedName>
        <fullName evidence="2">Retrovirus-related Pol polyprotein from transposon TNT 1-94</fullName>
    </submittedName>
</protein>
<dbReference type="PANTHER" id="PTHR11439:SF467">
    <property type="entry name" value="INTEGRASE CATALYTIC DOMAIN-CONTAINING PROTEIN"/>
    <property type="match status" value="1"/>
</dbReference>
<evidence type="ECO:0000313" key="3">
    <source>
        <dbReference type="Proteomes" id="UP000288805"/>
    </source>
</evidence>
<organism evidence="2 3">
    <name type="scientific">Vitis vinifera</name>
    <name type="common">Grape</name>
    <dbReference type="NCBI Taxonomy" id="29760"/>
    <lineage>
        <taxon>Eukaryota</taxon>
        <taxon>Viridiplantae</taxon>
        <taxon>Streptophyta</taxon>
        <taxon>Embryophyta</taxon>
        <taxon>Tracheophyta</taxon>
        <taxon>Spermatophyta</taxon>
        <taxon>Magnoliopsida</taxon>
        <taxon>eudicotyledons</taxon>
        <taxon>Gunneridae</taxon>
        <taxon>Pentapetalae</taxon>
        <taxon>rosids</taxon>
        <taxon>Vitales</taxon>
        <taxon>Vitaceae</taxon>
        <taxon>Viteae</taxon>
        <taxon>Vitis</taxon>
    </lineage>
</organism>
<name>A0A438BRS8_VITVI</name>
<reference evidence="2 3" key="1">
    <citation type="journal article" date="2018" name="PLoS Genet.">
        <title>Population sequencing reveals clonal diversity and ancestral inbreeding in the grapevine cultivar Chardonnay.</title>
        <authorList>
            <person name="Roach M.J."/>
            <person name="Johnson D.L."/>
            <person name="Bohlmann J."/>
            <person name="van Vuuren H.J."/>
            <person name="Jones S.J."/>
            <person name="Pretorius I.S."/>
            <person name="Schmidt S.A."/>
            <person name="Borneman A.R."/>
        </authorList>
    </citation>
    <scope>NUCLEOTIDE SEQUENCE [LARGE SCALE GENOMIC DNA]</scope>
    <source>
        <strain evidence="3">cv. Chardonnay</strain>
        <tissue evidence="2">Leaf</tissue>
    </source>
</reference>
<accession>A0A438BRS8</accession>
<dbReference type="AlphaFoldDB" id="A0A438BRS8"/>